<feature type="compositionally biased region" description="Low complexity" evidence="1">
    <location>
        <begin position="87"/>
        <end position="114"/>
    </location>
</feature>
<gene>
    <name evidence="2" type="ORF">E1284_13705</name>
</gene>
<dbReference type="Gene3D" id="1.25.40.10">
    <property type="entry name" value="Tetratricopeptide repeat domain"/>
    <property type="match status" value="1"/>
</dbReference>
<evidence type="ECO:0000313" key="3">
    <source>
        <dbReference type="Proteomes" id="UP000295431"/>
    </source>
</evidence>
<feature type="region of interest" description="Disordered" evidence="1">
    <location>
        <begin position="82"/>
        <end position="114"/>
    </location>
</feature>
<keyword evidence="3" id="KW-1185">Reference proteome</keyword>
<dbReference type="GO" id="GO:0003677">
    <property type="term" value="F:DNA binding"/>
    <property type="evidence" value="ECO:0007669"/>
    <property type="project" value="InterPro"/>
</dbReference>
<dbReference type="AlphaFoldDB" id="A0A4R4P7G3"/>
<dbReference type="EMBL" id="SMJW01000056">
    <property type="protein sequence ID" value="TDC16102.1"/>
    <property type="molecule type" value="Genomic_DNA"/>
</dbReference>
<dbReference type="Gene3D" id="1.10.260.40">
    <property type="entry name" value="lambda repressor-like DNA-binding domains"/>
    <property type="match status" value="1"/>
</dbReference>
<organism evidence="2 3">
    <name type="scientific">Actinomadura bangladeshensis</name>
    <dbReference type="NCBI Taxonomy" id="453573"/>
    <lineage>
        <taxon>Bacteria</taxon>
        <taxon>Bacillati</taxon>
        <taxon>Actinomycetota</taxon>
        <taxon>Actinomycetes</taxon>
        <taxon>Streptosporangiales</taxon>
        <taxon>Thermomonosporaceae</taxon>
        <taxon>Actinomadura</taxon>
    </lineage>
</organism>
<name>A0A4R4P7G3_9ACTN</name>
<dbReference type="OrthoDB" id="3217562at2"/>
<protein>
    <submittedName>
        <fullName evidence="2">Transcriptional regulator</fullName>
    </submittedName>
</protein>
<proteinExistence type="predicted"/>
<reference evidence="2 3" key="1">
    <citation type="submission" date="2019-03" db="EMBL/GenBank/DDBJ databases">
        <title>Draft genome sequences of novel Actinobacteria.</title>
        <authorList>
            <person name="Sahin N."/>
            <person name="Ay H."/>
            <person name="Saygin H."/>
        </authorList>
    </citation>
    <scope>NUCLEOTIDE SEQUENCE [LARGE SCALE GENOMIC DNA]</scope>
    <source>
        <strain evidence="2 3">DSM 45347</strain>
    </source>
</reference>
<dbReference type="InterPro" id="IPR011990">
    <property type="entry name" value="TPR-like_helical_dom_sf"/>
</dbReference>
<dbReference type="InterPro" id="IPR010982">
    <property type="entry name" value="Lambda_DNA-bd_dom_sf"/>
</dbReference>
<accession>A0A4R4P7G3</accession>
<dbReference type="Proteomes" id="UP000295431">
    <property type="component" value="Unassembled WGS sequence"/>
</dbReference>
<comment type="caution">
    <text evidence="2">The sequence shown here is derived from an EMBL/GenBank/DDBJ whole genome shotgun (WGS) entry which is preliminary data.</text>
</comment>
<sequence length="425" mass="45740">MPRPAGNTRLKAARQHAGYASQQALADAMTAAAPLLGLGNMQISARQIRRWESASPPWPRADHQRLLVHVLQLPVEELGFTPPWETSDASAPARPNPSASTVPAPGTGAALPLPKANAAVQPPTVGADFSAINGALRRLYFSVQPAQLHPTVVEHTKLGTQLLAETTGVPRTILATALAESLLLVGRIEFFDLRQPDDADASYVRALQAAGEANDPLLGAAILAHAAFIPGWDGRRDEAAERMRAARTYARRGTAPAGFLAWLDAVEAECETRCGHPSEALRLINHAEHLLSESTGQPAPDWFNWFSPISLASFKGDTQLKAGQPAQAKATLLGVLEAIGDTNAKQRAVILGDLAAVEVAQRDPEAACSYAEQALDQLAVTWYATGMDRVHTVRRALQPWADTECVRRLDDRLYGWQTTLSALQR</sequence>
<evidence type="ECO:0000313" key="2">
    <source>
        <dbReference type="EMBL" id="TDC16102.1"/>
    </source>
</evidence>
<evidence type="ECO:0000256" key="1">
    <source>
        <dbReference type="SAM" id="MobiDB-lite"/>
    </source>
</evidence>